<reference evidence="1 2" key="1">
    <citation type="submission" date="2019-10" db="EMBL/GenBank/DDBJ databases">
        <authorList>
            <person name="Palmer J.M."/>
        </authorList>
    </citation>
    <scope>NUCLEOTIDE SEQUENCE [LARGE SCALE GENOMIC DNA]</scope>
    <source>
        <strain evidence="1 2">TWF506</strain>
    </source>
</reference>
<evidence type="ECO:0000313" key="2">
    <source>
        <dbReference type="Proteomes" id="UP001307849"/>
    </source>
</evidence>
<dbReference type="SUPFAM" id="SSF52047">
    <property type="entry name" value="RNI-like"/>
    <property type="match status" value="1"/>
</dbReference>
<accession>A0AAN8RJF2</accession>
<gene>
    <name evidence="1" type="ORF">TWF506_003184</name>
</gene>
<evidence type="ECO:0008006" key="3">
    <source>
        <dbReference type="Google" id="ProtNLM"/>
    </source>
</evidence>
<evidence type="ECO:0000313" key="1">
    <source>
        <dbReference type="EMBL" id="KAK6502604.1"/>
    </source>
</evidence>
<organism evidence="1 2">
    <name type="scientific">Arthrobotrys conoides</name>
    <dbReference type="NCBI Taxonomy" id="74498"/>
    <lineage>
        <taxon>Eukaryota</taxon>
        <taxon>Fungi</taxon>
        <taxon>Dikarya</taxon>
        <taxon>Ascomycota</taxon>
        <taxon>Pezizomycotina</taxon>
        <taxon>Orbiliomycetes</taxon>
        <taxon>Orbiliales</taxon>
        <taxon>Orbiliaceae</taxon>
        <taxon>Arthrobotrys</taxon>
    </lineage>
</organism>
<protein>
    <recommendedName>
        <fullName evidence="3">F-box domain-containing protein</fullName>
    </recommendedName>
</protein>
<dbReference type="AlphaFoldDB" id="A0AAN8RJF2"/>
<dbReference type="Gene3D" id="3.80.10.10">
    <property type="entry name" value="Ribonuclease Inhibitor"/>
    <property type="match status" value="1"/>
</dbReference>
<dbReference type="Proteomes" id="UP001307849">
    <property type="component" value="Unassembled WGS sequence"/>
</dbReference>
<dbReference type="InterPro" id="IPR032675">
    <property type="entry name" value="LRR_dom_sf"/>
</dbReference>
<comment type="caution">
    <text evidence="1">The sequence shown here is derived from an EMBL/GenBank/DDBJ whole genome shotgun (WGS) entry which is preliminary data.</text>
</comment>
<sequence length="447" mass="51567">MASITSLPTELLDQIANENLDQDDLLAIRSTCKILNTKFQEAHLNSIFSCRRVFLVPASLENLVKISKHPSDVNLRVRKIIIARYVPYTKLSIKSQWRYEAITKEIIQTTDANSDEVRDLYEHNKYLVLLTTAFSNLPNIRTLSFDFEGVEDLSRSEINLIYPRLEYGPGVRGDGSSKALVEEVSRFIAKDNNRYEFDYPCPTGKDIFSMVLYTAVATGLKGIERIDDSNSNWDGLMNDQIALKPYYLRQLKSTFSNLRTLHMTIHMATNAATCLKFKLWIQAFGQNLEDLKIRNTNYWQSDYDIMLLPHGVLTKLKIIRFCSFNFEIEDFITFVDGFMELKLLKLENCNFKDSIEDWYRLLKHLRRNHSALRRIVINTKFKGDDFNGPRETDLDISSLPGSDDTVFQVETISGRDIFGKRTLKLKLDDQPGAVEFWDTINGLTESK</sequence>
<keyword evidence="2" id="KW-1185">Reference proteome</keyword>
<dbReference type="EMBL" id="JAVHJM010000011">
    <property type="protein sequence ID" value="KAK6502604.1"/>
    <property type="molecule type" value="Genomic_DNA"/>
</dbReference>
<proteinExistence type="predicted"/>
<name>A0AAN8RJF2_9PEZI</name>